<accession>A0A415EP70</accession>
<name>A0A415EP70_ENTCA</name>
<dbReference type="AlphaFoldDB" id="A0A415EP70"/>
<evidence type="ECO:0000313" key="2">
    <source>
        <dbReference type="EMBL" id="RHK04838.1"/>
    </source>
</evidence>
<evidence type="ECO:0000313" key="3">
    <source>
        <dbReference type="Proteomes" id="UP000286288"/>
    </source>
</evidence>
<gene>
    <name evidence="2" type="ORF">DW084_15630</name>
</gene>
<feature type="domain" description="Conserved hypothetical protein CHP02679 N terminus" evidence="1">
    <location>
        <begin position="36"/>
        <end position="234"/>
    </location>
</feature>
<dbReference type="Proteomes" id="UP000286288">
    <property type="component" value="Unassembled WGS sequence"/>
</dbReference>
<reference evidence="2 3" key="1">
    <citation type="submission" date="2018-08" db="EMBL/GenBank/DDBJ databases">
        <title>A genome reference for cultivated species of the human gut microbiota.</title>
        <authorList>
            <person name="Zou Y."/>
            <person name="Xue W."/>
            <person name="Luo G."/>
        </authorList>
    </citation>
    <scope>NUCLEOTIDE SEQUENCE [LARGE SCALE GENOMIC DNA]</scope>
    <source>
        <strain evidence="2 3">AF48-16</strain>
    </source>
</reference>
<evidence type="ECO:0000259" key="1">
    <source>
        <dbReference type="Pfam" id="PF11796"/>
    </source>
</evidence>
<dbReference type="InterPro" id="IPR024466">
    <property type="entry name" value="CHP02679_N"/>
</dbReference>
<sequence length="327" mass="38205">MRKMKTELRKFFADYESYHKVMEMAAAKYYRYGHFTGTIPLTTFTEKEQVEIADFLGVASSELLQKKKLTLKAWQKAYEESRFHQIAFEEAVELVTGQKLRTKGFEQAQKEAERKQYVDYFSECEGLEFVSPKRQLDFLRQQVTRTELDLLGRLIQALPKELTYLPVYAQQQLGNPHGLDRQMRIGKLFFTLLTDLSQLTRETNESATEYRSRIYQQQNLVVDDLMNFVTISNLVAKTKEGIDHPMWQGACEYQVIWNVPIKALLDIETVRPRQGNTVFIFENSSLYSALLTAFPTLPSICHQGQFRLAMWRILALFPETTHFFLCQ</sequence>
<protein>
    <recommendedName>
        <fullName evidence="1">Conserved hypothetical protein CHP02679 N terminus domain-containing protein</fullName>
    </recommendedName>
</protein>
<dbReference type="Pfam" id="PF11796">
    <property type="entry name" value="DUF3323"/>
    <property type="match status" value="1"/>
</dbReference>
<dbReference type="EMBL" id="QRMZ01000025">
    <property type="protein sequence ID" value="RHK04838.1"/>
    <property type="molecule type" value="Genomic_DNA"/>
</dbReference>
<organism evidence="2 3">
    <name type="scientific">Enterococcus casseliflavus</name>
    <name type="common">Enterococcus flavescens</name>
    <dbReference type="NCBI Taxonomy" id="37734"/>
    <lineage>
        <taxon>Bacteria</taxon>
        <taxon>Bacillati</taxon>
        <taxon>Bacillota</taxon>
        <taxon>Bacilli</taxon>
        <taxon>Lactobacillales</taxon>
        <taxon>Enterococcaceae</taxon>
        <taxon>Enterococcus</taxon>
    </lineage>
</organism>
<proteinExistence type="predicted"/>
<comment type="caution">
    <text evidence="2">The sequence shown here is derived from an EMBL/GenBank/DDBJ whole genome shotgun (WGS) entry which is preliminary data.</text>
</comment>